<accession>A0A1X7RFL5</accession>
<dbReference type="AlphaFoldDB" id="A0A1X7RFL5"/>
<organism evidence="1 2">
    <name type="scientific">Zymoseptoria tritici (strain ST99CH_3D7)</name>
    <dbReference type="NCBI Taxonomy" id="1276538"/>
    <lineage>
        <taxon>Eukaryota</taxon>
        <taxon>Fungi</taxon>
        <taxon>Dikarya</taxon>
        <taxon>Ascomycota</taxon>
        <taxon>Pezizomycotina</taxon>
        <taxon>Dothideomycetes</taxon>
        <taxon>Dothideomycetidae</taxon>
        <taxon>Mycosphaerellales</taxon>
        <taxon>Mycosphaerellaceae</taxon>
        <taxon>Zymoseptoria</taxon>
    </lineage>
</organism>
<sequence>MARTKRNIHWSKQLSLAPDNETTVAREKRTKLKAAIETNVERILDDWKSYIEHWKEAIASRTKCPARSGTFTTFSEPVCPRLEDRELQRCDKILGTLEDLRTASRRQITTRAQLAIINRGRRSDYTTLRERAEV</sequence>
<reference evidence="1 2" key="1">
    <citation type="submission" date="2016-06" db="EMBL/GenBank/DDBJ databases">
        <authorList>
            <person name="Kjaerup R.B."/>
            <person name="Dalgaard T.S."/>
            <person name="Juul-Madsen H.R."/>
        </authorList>
    </citation>
    <scope>NUCLEOTIDE SEQUENCE [LARGE SCALE GENOMIC DNA]</scope>
</reference>
<name>A0A1X7RFL5_ZYMT9</name>
<protein>
    <submittedName>
        <fullName evidence="1">Uncharacterized protein</fullName>
    </submittedName>
</protein>
<evidence type="ECO:0000313" key="2">
    <source>
        <dbReference type="Proteomes" id="UP000215127"/>
    </source>
</evidence>
<dbReference type="Proteomes" id="UP000215127">
    <property type="component" value="Chromosome 1"/>
</dbReference>
<gene>
    <name evidence="1" type="ORF">ZT3D7_G1156</name>
</gene>
<evidence type="ECO:0000313" key="1">
    <source>
        <dbReference type="EMBL" id="SMQ46011.1"/>
    </source>
</evidence>
<keyword evidence="2" id="KW-1185">Reference proteome</keyword>
<proteinExistence type="predicted"/>
<dbReference type="EMBL" id="LT853692">
    <property type="protein sequence ID" value="SMQ46011.1"/>
    <property type="molecule type" value="Genomic_DNA"/>
</dbReference>